<evidence type="ECO:0000256" key="1">
    <source>
        <dbReference type="ARBA" id="ARBA00022481"/>
    </source>
</evidence>
<dbReference type="GeneTree" id="ENSGT00940000155231"/>
<keyword evidence="3 6" id="KW-0175">Coiled coil</keyword>
<dbReference type="InterPro" id="IPR037810">
    <property type="entry name" value="PHLDB1/2/3_PH"/>
</dbReference>
<dbReference type="Gene3D" id="2.30.29.30">
    <property type="entry name" value="Pleckstrin-homology domain (PH domain)/Phosphotyrosine-binding domain (PTB)"/>
    <property type="match status" value="1"/>
</dbReference>
<keyword evidence="10" id="KW-1185">Reference proteome</keyword>
<sequence length="1159" mass="129980">MDSMSKNKMEHGRQMHQVLQSTPLDLIETGKSLKVQAERPHLVSLGSGRLSTAITLLPLLEGRTTLGSEGTDIPLQGPGIAAQHCYIENQAGSITLYPCGNQCSVDGLPIAKPFRLTQGCMLCFGQSAFFRFNHPAEALRMKSMLPGARMVTHKYFCVPSADSQSVLNGNHQSFSSNGDSKINNMTEKLQDSLVLKASSSAAGRRPVPQPSPPQMVSERNKATTEESIYENTNSNKTPPVPARSTHTNPSPVPHSWTSLSVTSSCSGGQRAQESPKPLRIIRAENMSSNTLPSRGSGQGIESLTHKPSSVKISTPIPSNRRVIGPSLQKRSSSPMREQGHVDVSPRLRNPESTGSTSLRERPPLSPHMSQRGTPGLQSLASSPALQGFTAKSTPGSPQGHRKLTTKAETMRALYAQSPSPISGLEKQPGSLVRPGPGSTITSGLDSSPLASPQSQRKTSCITMAGPSSKEQSLKKPYTRERKNSISEISDNEDELLEYHRWQREERLREQEMEKLERQRLETILNLCAEYNHEDSAVELAEVMRSGLLGSTTGTSLDTGGGMPLQGVDRTQRVRETDEETQIEESSSTESTHQECEELLAGHDEVYLEEERNRLMSRVEDLKNRVGELEQQLQETKQEVDMEQALLQAERRAEHEQVEAENEIISQLQLKLSQLDKATQKAKDKKAEALESGTKQFEELEFCQLEEESSLDEKKETQSQQILQKRAEYHCSVAKRKERMAALDAQVKQLGLQAAQDSERITKDRTVTLQILHKEQDRLSALEKRYETLTGGRNFPNPNNMKELSRNAMAPINLERWYQDIMAAGEPEACPPPLPAKSFSTRRHGQVNSCLLLYAVLVAAFQCLNSVLLQIAGQICFCTLSACTDVSPTVHHSILHHQSPPSGNQAYDTLSLESSDSMETSVSTGNSACTPESVCGLEAQRIEEMEKMLKEAQQEKARLIENREREVQTRRQMLEEERRRREEAERRLQDETAHRQRLVEEEVKMREKHFSQARPMTRYLPNRKEEFDLRAHVESSGHSIDTCPFVILTEKMCKGHLVKMGGKIKSWKKRWFVFDRLKRNFCYYVDKHETKLKGLIYFQAIEEVYYDHLRSATKSPNPSLTFCVKTHDRLYYMVAPSPEAMRIWMDVIVTGAEGYTQFMS</sequence>
<dbReference type="SUPFAM" id="SSF49879">
    <property type="entry name" value="SMAD/FHA domain"/>
    <property type="match status" value="1"/>
</dbReference>
<dbReference type="GO" id="GO:0045180">
    <property type="term" value="C:basal cortex"/>
    <property type="evidence" value="ECO:0007669"/>
    <property type="project" value="TreeGrafter"/>
</dbReference>
<evidence type="ECO:0000256" key="7">
    <source>
        <dbReference type="SAM" id="MobiDB-lite"/>
    </source>
</evidence>
<dbReference type="PROSITE" id="PS50003">
    <property type="entry name" value="PH_DOMAIN"/>
    <property type="match status" value="1"/>
</dbReference>
<dbReference type="InterPro" id="IPR008984">
    <property type="entry name" value="SMAD_FHA_dom_sf"/>
</dbReference>
<dbReference type="PANTHER" id="PTHR12156">
    <property type="entry name" value="PLECKSTRIN HOMOLOGY-LIKE DOMAIN, FAMILY B, MEMBER 3"/>
    <property type="match status" value="1"/>
</dbReference>
<dbReference type="CDD" id="cd22713">
    <property type="entry name" value="FHA_PHLB1"/>
    <property type="match status" value="1"/>
</dbReference>
<organism evidence="9 10">
    <name type="scientific">Anabas testudineus</name>
    <name type="common">Climbing perch</name>
    <name type="synonym">Anthias testudineus</name>
    <dbReference type="NCBI Taxonomy" id="64144"/>
    <lineage>
        <taxon>Eukaryota</taxon>
        <taxon>Metazoa</taxon>
        <taxon>Chordata</taxon>
        <taxon>Craniata</taxon>
        <taxon>Vertebrata</taxon>
        <taxon>Euteleostomi</taxon>
        <taxon>Actinopterygii</taxon>
        <taxon>Neopterygii</taxon>
        <taxon>Teleostei</taxon>
        <taxon>Neoteleostei</taxon>
        <taxon>Acanthomorphata</taxon>
        <taxon>Anabantaria</taxon>
        <taxon>Anabantiformes</taxon>
        <taxon>Anabantoidei</taxon>
        <taxon>Anabantidae</taxon>
        <taxon>Anabas</taxon>
    </lineage>
</organism>
<dbReference type="Proteomes" id="UP000265040">
    <property type="component" value="Chromosome 14"/>
</dbReference>
<feature type="coiled-coil region" evidence="6">
    <location>
        <begin position="604"/>
        <end position="687"/>
    </location>
</feature>
<dbReference type="PANTHER" id="PTHR12156:SF23">
    <property type="entry name" value="PLECKSTRIN HOMOLOGY-LIKE DOMAIN FAMILY B MEMBER 1"/>
    <property type="match status" value="1"/>
</dbReference>
<dbReference type="SUPFAM" id="SSF50729">
    <property type="entry name" value="PH domain-like"/>
    <property type="match status" value="1"/>
</dbReference>
<feature type="compositionally biased region" description="Polar residues" evidence="7">
    <location>
        <begin position="367"/>
        <end position="380"/>
    </location>
</feature>
<dbReference type="Ensembl" id="ENSATET00000023011.3">
    <property type="protein sequence ID" value="ENSATEP00000022641.2"/>
    <property type="gene ID" value="ENSATEG00000015682.3"/>
</dbReference>
<dbReference type="Pfam" id="PF00498">
    <property type="entry name" value="FHA"/>
    <property type="match status" value="1"/>
</dbReference>
<accession>A0A3Q1K0E0</accession>
<reference evidence="9" key="3">
    <citation type="submission" date="2025-09" db="UniProtKB">
        <authorList>
            <consortium name="Ensembl"/>
        </authorList>
    </citation>
    <scope>IDENTIFICATION</scope>
</reference>
<name>A0A3Q1K0E0_ANATE</name>
<keyword evidence="2" id="KW-0597">Phosphoprotein</keyword>
<feature type="region of interest" description="Disordered" evidence="7">
    <location>
        <begin position="551"/>
        <end position="593"/>
    </location>
</feature>
<protein>
    <recommendedName>
        <fullName evidence="4">Pleckstrin homology-like domain family B member 1</fullName>
    </recommendedName>
    <alternativeName>
        <fullName evidence="5">Protein LL5-alpha</fullName>
    </alternativeName>
</protein>
<feature type="compositionally biased region" description="Polar residues" evidence="7">
    <location>
        <begin position="225"/>
        <end position="237"/>
    </location>
</feature>
<feature type="compositionally biased region" description="Polar residues" evidence="7">
    <location>
        <begin position="285"/>
        <end position="317"/>
    </location>
</feature>
<dbReference type="SMART" id="SM00233">
    <property type="entry name" value="PH"/>
    <property type="match status" value="1"/>
</dbReference>
<dbReference type="InterPro" id="IPR001849">
    <property type="entry name" value="PH_domain"/>
</dbReference>
<dbReference type="FunFam" id="2.30.29.30:FF:000006">
    <property type="entry name" value="Pleckstrin homology like domain family B member 1"/>
    <property type="match status" value="1"/>
</dbReference>
<evidence type="ECO:0000256" key="3">
    <source>
        <dbReference type="ARBA" id="ARBA00023054"/>
    </source>
</evidence>
<dbReference type="InterPro" id="IPR000253">
    <property type="entry name" value="FHA_dom"/>
</dbReference>
<reference evidence="9" key="2">
    <citation type="submission" date="2025-08" db="UniProtKB">
        <authorList>
            <consortium name="Ensembl"/>
        </authorList>
    </citation>
    <scope>IDENTIFICATION</scope>
</reference>
<evidence type="ECO:0000313" key="9">
    <source>
        <dbReference type="Ensembl" id="ENSATEP00000022641.2"/>
    </source>
</evidence>
<dbReference type="AlphaFoldDB" id="A0A3Q1K0E0"/>
<dbReference type="InterPro" id="IPR052212">
    <property type="entry name" value="PH-like_domain"/>
</dbReference>
<dbReference type="CDD" id="cd14673">
    <property type="entry name" value="PH_PHLDB1_2"/>
    <property type="match status" value="1"/>
</dbReference>
<dbReference type="Gene3D" id="2.60.200.20">
    <property type="match status" value="1"/>
</dbReference>
<feature type="compositionally biased region" description="Basic and acidic residues" evidence="7">
    <location>
        <begin position="337"/>
        <end position="349"/>
    </location>
</feature>
<evidence type="ECO:0000313" key="10">
    <source>
        <dbReference type="Proteomes" id="UP000265040"/>
    </source>
</evidence>
<dbReference type="FunFam" id="2.60.200.20:FF:000004">
    <property type="entry name" value="pleckstrin homology-like domain family B member 1 isoform X1"/>
    <property type="match status" value="1"/>
</dbReference>
<evidence type="ECO:0000256" key="5">
    <source>
        <dbReference type="ARBA" id="ARBA00077655"/>
    </source>
</evidence>
<evidence type="ECO:0000259" key="8">
    <source>
        <dbReference type="PROSITE" id="PS50003"/>
    </source>
</evidence>
<reference evidence="9" key="1">
    <citation type="submission" date="2021-04" db="EMBL/GenBank/DDBJ databases">
        <authorList>
            <consortium name="Wellcome Sanger Institute Data Sharing"/>
        </authorList>
    </citation>
    <scope>NUCLEOTIDE SEQUENCE [LARGE SCALE GENOMIC DNA]</scope>
</reference>
<evidence type="ECO:0000256" key="2">
    <source>
        <dbReference type="ARBA" id="ARBA00022553"/>
    </source>
</evidence>
<dbReference type="InterPro" id="IPR011993">
    <property type="entry name" value="PH-like_dom_sf"/>
</dbReference>
<evidence type="ECO:0000256" key="4">
    <source>
        <dbReference type="ARBA" id="ARBA00069090"/>
    </source>
</evidence>
<feature type="coiled-coil region" evidence="6">
    <location>
        <begin position="934"/>
        <end position="1000"/>
    </location>
</feature>
<feature type="compositionally biased region" description="Low complexity" evidence="7">
    <location>
        <begin position="255"/>
        <end position="266"/>
    </location>
</feature>
<feature type="region of interest" description="Disordered" evidence="7">
    <location>
        <begin position="418"/>
        <end position="488"/>
    </location>
</feature>
<proteinExistence type="predicted"/>
<dbReference type="Pfam" id="PF00169">
    <property type="entry name" value="PH"/>
    <property type="match status" value="1"/>
</dbReference>
<dbReference type="GO" id="GO:0070507">
    <property type="term" value="P:regulation of microtubule cytoskeleton organization"/>
    <property type="evidence" value="ECO:0007669"/>
    <property type="project" value="TreeGrafter"/>
</dbReference>
<keyword evidence="1" id="KW-0488">Methylation</keyword>
<evidence type="ECO:0000256" key="6">
    <source>
        <dbReference type="SAM" id="Coils"/>
    </source>
</evidence>
<feature type="compositionally biased region" description="Basic and acidic residues" evidence="7">
    <location>
        <begin position="471"/>
        <end position="484"/>
    </location>
</feature>
<feature type="region of interest" description="Disordered" evidence="7">
    <location>
        <begin position="197"/>
        <end position="380"/>
    </location>
</feature>
<feature type="domain" description="PH" evidence="8">
    <location>
        <begin position="1049"/>
        <end position="1152"/>
    </location>
</feature>
<feature type="compositionally biased region" description="Polar residues" evidence="7">
    <location>
        <begin position="438"/>
        <end position="461"/>
    </location>
</feature>